<reference evidence="1 2" key="1">
    <citation type="submission" date="2017-04" db="EMBL/GenBank/DDBJ databases">
        <authorList>
            <person name="Afonso C.L."/>
            <person name="Miller P.J."/>
            <person name="Scott M.A."/>
            <person name="Spackman E."/>
            <person name="Goraichik I."/>
            <person name="Dimitrov K.M."/>
            <person name="Suarez D.L."/>
            <person name="Swayne D.E."/>
        </authorList>
    </citation>
    <scope>NUCLEOTIDE SEQUENCE [LARGE SCALE GENOMIC DNA]</scope>
    <source>
        <strain evidence="2">XA(T)</strain>
    </source>
</reference>
<evidence type="ECO:0000313" key="1">
    <source>
        <dbReference type="EMBL" id="ARJ06516.1"/>
    </source>
</evidence>
<organism evidence="1 2">
    <name type="scientific">Cnuibacter physcomitrellae</name>
    <dbReference type="NCBI Taxonomy" id="1619308"/>
    <lineage>
        <taxon>Bacteria</taxon>
        <taxon>Bacillati</taxon>
        <taxon>Actinomycetota</taxon>
        <taxon>Actinomycetes</taxon>
        <taxon>Micrococcales</taxon>
        <taxon>Microbacteriaceae</taxon>
        <taxon>Cnuibacter</taxon>
    </lineage>
</organism>
<dbReference type="Proteomes" id="UP000192775">
    <property type="component" value="Chromosome"/>
</dbReference>
<dbReference type="EMBL" id="CP020715">
    <property type="protein sequence ID" value="ARJ06516.1"/>
    <property type="molecule type" value="Genomic_DNA"/>
</dbReference>
<dbReference type="AlphaFoldDB" id="A0A1X9LMT3"/>
<dbReference type="RefSeq" id="WP_085020654.1">
    <property type="nucleotide sequence ID" value="NZ_BMHD01000001.1"/>
</dbReference>
<keyword evidence="2" id="KW-1185">Reference proteome</keyword>
<gene>
    <name evidence="1" type="ORF">B5808_15790</name>
</gene>
<evidence type="ECO:0000313" key="2">
    <source>
        <dbReference type="Proteomes" id="UP000192775"/>
    </source>
</evidence>
<name>A0A1X9LMT3_9MICO</name>
<dbReference type="STRING" id="1619308.B5808_15790"/>
<dbReference type="KEGG" id="cphy:B5808_15790"/>
<accession>A0A1X9LMT3</accession>
<protein>
    <submittedName>
        <fullName evidence="1">Uncharacterized protein</fullName>
    </submittedName>
</protein>
<sequence length="75" mass="8535">MTHPLASDPRRATRLWRITSVIYLIGLVDFLVAFVLIFVAYFLSADVLSVIALYMFIAAWPVLFVAAVLDVLRHR</sequence>
<proteinExistence type="predicted"/>